<feature type="compositionally biased region" description="Basic and acidic residues" evidence="2">
    <location>
        <begin position="244"/>
        <end position="264"/>
    </location>
</feature>
<dbReference type="PROSITE" id="PS50011">
    <property type="entry name" value="PROTEIN_KINASE_DOM"/>
    <property type="match status" value="1"/>
</dbReference>
<reference evidence="5" key="1">
    <citation type="submission" date="2016-11" db="UniProtKB">
        <authorList>
            <consortium name="WormBaseParasite"/>
        </authorList>
    </citation>
    <scope>IDENTIFICATION</scope>
</reference>
<dbReference type="PANTHER" id="PTHR11909">
    <property type="entry name" value="CASEIN KINASE-RELATED"/>
    <property type="match status" value="1"/>
</dbReference>
<evidence type="ECO:0000256" key="1">
    <source>
        <dbReference type="ARBA" id="ARBA00012513"/>
    </source>
</evidence>
<dbReference type="GO" id="GO:0005524">
    <property type="term" value="F:ATP binding"/>
    <property type="evidence" value="ECO:0007669"/>
    <property type="project" value="InterPro"/>
</dbReference>
<proteinExistence type="predicted"/>
<dbReference type="WBParaSite" id="Hba_17633">
    <property type="protein sequence ID" value="Hba_17633"/>
    <property type="gene ID" value="Hba_17633"/>
</dbReference>
<feature type="region of interest" description="Disordered" evidence="2">
    <location>
        <begin position="244"/>
        <end position="267"/>
    </location>
</feature>
<evidence type="ECO:0000256" key="2">
    <source>
        <dbReference type="SAM" id="MobiDB-lite"/>
    </source>
</evidence>
<dbReference type="SMART" id="SM00220">
    <property type="entry name" value="S_TKc"/>
    <property type="match status" value="1"/>
</dbReference>
<name>A0A1I7XJG4_HETBA</name>
<evidence type="ECO:0000259" key="3">
    <source>
        <dbReference type="PROSITE" id="PS50011"/>
    </source>
</evidence>
<dbReference type="AlphaFoldDB" id="A0A1I7XJG4"/>
<dbReference type="Proteomes" id="UP000095283">
    <property type="component" value="Unplaced"/>
</dbReference>
<protein>
    <recommendedName>
        <fullName evidence="1">non-specific serine/threonine protein kinase</fullName>
        <ecNumber evidence="1">2.7.11.1</ecNumber>
    </recommendedName>
</protein>
<evidence type="ECO:0000313" key="5">
    <source>
        <dbReference type="WBParaSite" id="Hba_17633"/>
    </source>
</evidence>
<dbReference type="SUPFAM" id="SSF56112">
    <property type="entry name" value="Protein kinase-like (PK-like)"/>
    <property type="match status" value="1"/>
</dbReference>
<dbReference type="EC" id="2.7.11.1" evidence="1"/>
<keyword evidence="4" id="KW-1185">Reference proteome</keyword>
<evidence type="ECO:0000313" key="4">
    <source>
        <dbReference type="Proteomes" id="UP000095283"/>
    </source>
</evidence>
<dbReference type="Pfam" id="PF00069">
    <property type="entry name" value="Pkinase"/>
    <property type="match status" value="1"/>
</dbReference>
<dbReference type="InterPro" id="IPR050235">
    <property type="entry name" value="CK1_Ser-Thr_kinase"/>
</dbReference>
<dbReference type="Gene3D" id="1.10.510.10">
    <property type="entry name" value="Transferase(Phosphotransferase) domain 1"/>
    <property type="match status" value="1"/>
</dbReference>
<dbReference type="PROSITE" id="PS00108">
    <property type="entry name" value="PROTEIN_KINASE_ST"/>
    <property type="match status" value="1"/>
</dbReference>
<organism evidence="4 5">
    <name type="scientific">Heterorhabditis bacteriophora</name>
    <name type="common">Entomopathogenic nematode worm</name>
    <dbReference type="NCBI Taxonomy" id="37862"/>
    <lineage>
        <taxon>Eukaryota</taxon>
        <taxon>Metazoa</taxon>
        <taxon>Ecdysozoa</taxon>
        <taxon>Nematoda</taxon>
        <taxon>Chromadorea</taxon>
        <taxon>Rhabditida</taxon>
        <taxon>Rhabditina</taxon>
        <taxon>Rhabditomorpha</taxon>
        <taxon>Strongyloidea</taxon>
        <taxon>Heterorhabditidae</taxon>
        <taxon>Heterorhabditis</taxon>
    </lineage>
</organism>
<dbReference type="InterPro" id="IPR000719">
    <property type="entry name" value="Prot_kinase_dom"/>
</dbReference>
<dbReference type="InterPro" id="IPR011009">
    <property type="entry name" value="Kinase-like_dom_sf"/>
</dbReference>
<dbReference type="InterPro" id="IPR008271">
    <property type="entry name" value="Ser/Thr_kinase_AS"/>
</dbReference>
<sequence length="336" mass="39317">MVMEILGPSLENIFTYCSNQFRHEMFIIYYDSLQSIYQLGTQMLDRVEHLHSRGFIHRDLKPENFLMGVGANESICYLIDFGLARRYRSINDINLFKELLLRYRDGESLTHVPYRKGKNLVGTAKYASLNSHNGIELSRRDDLESLAYILLEFITGDLPWKEPRNRARFRTKQQSYNRIRAMKEQMDWDKVCPALSQWVADVRALEFADKPDYDKFRGYLKDYLKSDKNMVMNITSRLRGVRLRDRNGDGQNRRTCTENAHDSDETSNSANAIMSEAQYVPRKFEWLERRDSSPSEKYTFESLYRWTLPPGVEPVLPDNHKKSMSFGYGFGEGGFA</sequence>
<accession>A0A1I7XJG4</accession>
<dbReference type="GO" id="GO:0004674">
    <property type="term" value="F:protein serine/threonine kinase activity"/>
    <property type="evidence" value="ECO:0007669"/>
    <property type="project" value="UniProtKB-EC"/>
</dbReference>
<feature type="domain" description="Protein kinase" evidence="3">
    <location>
        <begin position="1"/>
        <end position="224"/>
    </location>
</feature>